<feature type="transmembrane region" description="Helical" evidence="1">
    <location>
        <begin position="99"/>
        <end position="123"/>
    </location>
</feature>
<name>A0A8J7RJT8_METVO</name>
<reference evidence="2" key="1">
    <citation type="submission" date="2021-03" db="EMBL/GenBank/DDBJ databases">
        <title>Genomic Encyclopedia of Type Strains, Phase IV (KMG-V): Genome sequencing to study the core and pangenomes of soil and plant-associated prokaryotes.</title>
        <authorList>
            <person name="Whitman W."/>
        </authorList>
    </citation>
    <scope>NUCLEOTIDE SEQUENCE</scope>
    <source>
        <strain evidence="2">C4</strain>
    </source>
</reference>
<evidence type="ECO:0000313" key="3">
    <source>
        <dbReference type="Proteomes" id="UP000740329"/>
    </source>
</evidence>
<dbReference type="EMBL" id="JAGGMV010000009">
    <property type="protein sequence ID" value="MBP2202211.1"/>
    <property type="molecule type" value="Genomic_DNA"/>
</dbReference>
<protein>
    <submittedName>
        <fullName evidence="2">Uncharacterized protein</fullName>
    </submittedName>
</protein>
<feature type="transmembrane region" description="Helical" evidence="1">
    <location>
        <begin position="64"/>
        <end position="87"/>
    </location>
</feature>
<proteinExistence type="predicted"/>
<sequence length="128" mass="14628">MRWYTKYFFILITCNILVSMVSSTGLFIVNNDNSASSLFTNKIQNPNDNIDESFNESQDIPADYFGLSSTFGAVKFILDITIFAPLITNELLKNINLPVLNPIWDLITILSYMAYVFFIYAIVRGFEL</sequence>
<dbReference type="RefSeq" id="WP_209591725.1">
    <property type="nucleotide sequence ID" value="NZ_JAGGMV010000009.1"/>
</dbReference>
<feature type="transmembrane region" description="Helical" evidence="1">
    <location>
        <begin position="7"/>
        <end position="29"/>
    </location>
</feature>
<accession>A0A8J7RJT8</accession>
<comment type="caution">
    <text evidence="2">The sequence shown here is derived from an EMBL/GenBank/DDBJ whole genome shotgun (WGS) entry which is preliminary data.</text>
</comment>
<gene>
    <name evidence="2" type="ORF">J3E07_001652</name>
</gene>
<evidence type="ECO:0000313" key="2">
    <source>
        <dbReference type="EMBL" id="MBP2202211.1"/>
    </source>
</evidence>
<organism evidence="2 3">
    <name type="scientific">Methanococcus voltae</name>
    <dbReference type="NCBI Taxonomy" id="2188"/>
    <lineage>
        <taxon>Archaea</taxon>
        <taxon>Methanobacteriati</taxon>
        <taxon>Methanobacteriota</taxon>
        <taxon>Methanomada group</taxon>
        <taxon>Methanococci</taxon>
        <taxon>Methanococcales</taxon>
        <taxon>Methanococcaceae</taxon>
        <taxon>Methanococcus</taxon>
    </lineage>
</organism>
<evidence type="ECO:0000256" key="1">
    <source>
        <dbReference type="SAM" id="Phobius"/>
    </source>
</evidence>
<dbReference type="Proteomes" id="UP000740329">
    <property type="component" value="Unassembled WGS sequence"/>
</dbReference>
<keyword evidence="1" id="KW-0472">Membrane</keyword>
<keyword evidence="1" id="KW-1133">Transmembrane helix</keyword>
<keyword evidence="1" id="KW-0812">Transmembrane</keyword>
<dbReference type="AlphaFoldDB" id="A0A8J7RJT8"/>